<evidence type="ECO:0000259" key="2">
    <source>
        <dbReference type="Pfam" id="PF04366"/>
    </source>
</evidence>
<feature type="signal peptide" evidence="1">
    <location>
        <begin position="1"/>
        <end position="26"/>
    </location>
</feature>
<feature type="domain" description="Ysc84 actin-binding" evidence="2">
    <location>
        <begin position="99"/>
        <end position="177"/>
    </location>
</feature>
<organism evidence="3 4">
    <name type="scientific">Lutimonas vermicola</name>
    <dbReference type="NCBI Taxonomy" id="414288"/>
    <lineage>
        <taxon>Bacteria</taxon>
        <taxon>Pseudomonadati</taxon>
        <taxon>Bacteroidota</taxon>
        <taxon>Flavobacteriia</taxon>
        <taxon>Flavobacteriales</taxon>
        <taxon>Flavobacteriaceae</taxon>
        <taxon>Lutimonas</taxon>
    </lineage>
</organism>
<evidence type="ECO:0000313" key="4">
    <source>
        <dbReference type="Proteomes" id="UP001474120"/>
    </source>
</evidence>
<keyword evidence="4" id="KW-1185">Reference proteome</keyword>
<dbReference type="InterPro" id="IPR007461">
    <property type="entry name" value="Ysc84_actin-binding"/>
</dbReference>
<comment type="caution">
    <text evidence="3">The sequence shown here is derived from an EMBL/GenBank/DDBJ whole genome shotgun (WGS) entry which is preliminary data.</text>
</comment>
<feature type="chain" id="PRO_5047221485" evidence="1">
    <location>
        <begin position="27"/>
        <end position="183"/>
    </location>
</feature>
<gene>
    <name evidence="3" type="ORF">AABB81_03500</name>
</gene>
<evidence type="ECO:0000313" key="3">
    <source>
        <dbReference type="EMBL" id="MEL4454944.1"/>
    </source>
</evidence>
<keyword evidence="1" id="KW-0732">Signal</keyword>
<dbReference type="Proteomes" id="UP001474120">
    <property type="component" value="Unassembled WGS sequence"/>
</dbReference>
<sequence length="183" mass="19524">MKTLSIKKLRAIALTLMISASMGLNAQVGGWKADLIENSEKALATMIERAPKLQSFKDKSYGYAVFPKVTKGAVGIGGAGGQGIVFKNHVPTGHSTLSQATIGFQLGGQQYMEVIFFENEEAYKKFTNKKVKFDGQASAVAITAGASVDVAFKGGMAVFTQTRGGLMYEASIGGQHFSFKPKE</sequence>
<dbReference type="EMBL" id="JBCDNA010000001">
    <property type="protein sequence ID" value="MEL4454944.1"/>
    <property type="molecule type" value="Genomic_DNA"/>
</dbReference>
<accession>A0ABU9KXW6</accession>
<reference evidence="3 4" key="1">
    <citation type="submission" date="2024-04" db="EMBL/GenBank/DDBJ databases">
        <title>whole genome sequencing of Lutimonas vermicola strain IMCC1616.</title>
        <authorList>
            <person name="Bae S.S."/>
        </authorList>
    </citation>
    <scope>NUCLEOTIDE SEQUENCE [LARGE SCALE GENOMIC DNA]</scope>
    <source>
        <strain evidence="3 4">IMCC1616</strain>
    </source>
</reference>
<dbReference type="RefSeq" id="WP_342158666.1">
    <property type="nucleotide sequence ID" value="NZ_JBCDNA010000001.1"/>
</dbReference>
<proteinExistence type="predicted"/>
<dbReference type="Pfam" id="PF04366">
    <property type="entry name" value="Ysc84"/>
    <property type="match status" value="1"/>
</dbReference>
<evidence type="ECO:0000256" key="1">
    <source>
        <dbReference type="SAM" id="SignalP"/>
    </source>
</evidence>
<name>A0ABU9KXW6_9FLAO</name>
<protein>
    <submittedName>
        <fullName evidence="3">YSC84-related protein</fullName>
    </submittedName>
</protein>